<feature type="region of interest" description="Disordered" evidence="1">
    <location>
        <begin position="121"/>
        <end position="435"/>
    </location>
</feature>
<feature type="compositionally biased region" description="Basic and acidic residues" evidence="1">
    <location>
        <begin position="199"/>
        <end position="221"/>
    </location>
</feature>
<dbReference type="PANTHER" id="PTHR45669:SF22">
    <property type="entry name" value="GLUTAREDOXIN DOMAIN-CONTAINING CYSTEINE-RICH PROTEIN CG12206-RELATED"/>
    <property type="match status" value="1"/>
</dbReference>
<dbReference type="PANTHER" id="PTHR45669">
    <property type="entry name" value="GLUTAREDOXIN DOMAIN-CONTAINING CYSTEINE-RICH PROTEIN CG12206-RELATED"/>
    <property type="match status" value="1"/>
</dbReference>
<dbReference type="Pfam" id="PF00462">
    <property type="entry name" value="Glutaredoxin"/>
    <property type="match status" value="1"/>
</dbReference>
<feature type="compositionally biased region" description="Acidic residues" evidence="1">
    <location>
        <begin position="460"/>
        <end position="472"/>
    </location>
</feature>
<keyword evidence="4" id="KW-1185">Reference proteome</keyword>
<evidence type="ECO:0000256" key="1">
    <source>
        <dbReference type="SAM" id="MobiDB-lite"/>
    </source>
</evidence>
<evidence type="ECO:0000313" key="4">
    <source>
        <dbReference type="Proteomes" id="UP001190700"/>
    </source>
</evidence>
<feature type="compositionally biased region" description="Low complexity" evidence="1">
    <location>
        <begin position="224"/>
        <end position="235"/>
    </location>
</feature>
<feature type="region of interest" description="Disordered" evidence="1">
    <location>
        <begin position="1"/>
        <end position="102"/>
    </location>
</feature>
<feature type="compositionally biased region" description="Pro residues" evidence="1">
    <location>
        <begin position="184"/>
        <end position="193"/>
    </location>
</feature>
<accession>A0AAE0GX71</accession>
<evidence type="ECO:0000259" key="2">
    <source>
        <dbReference type="Pfam" id="PF00462"/>
    </source>
</evidence>
<dbReference type="InterPro" id="IPR036249">
    <property type="entry name" value="Thioredoxin-like_sf"/>
</dbReference>
<dbReference type="Gene3D" id="3.40.30.10">
    <property type="entry name" value="Glutaredoxin"/>
    <property type="match status" value="1"/>
</dbReference>
<comment type="caution">
    <text evidence="3">The sequence shown here is derived from an EMBL/GenBank/DDBJ whole genome shotgun (WGS) entry which is preliminary data.</text>
</comment>
<dbReference type="SUPFAM" id="SSF52833">
    <property type="entry name" value="Thioredoxin-like"/>
    <property type="match status" value="1"/>
</dbReference>
<feature type="region of interest" description="Disordered" evidence="1">
    <location>
        <begin position="456"/>
        <end position="480"/>
    </location>
</feature>
<feature type="compositionally biased region" description="Polar residues" evidence="1">
    <location>
        <begin position="55"/>
        <end position="66"/>
    </location>
</feature>
<name>A0AAE0GX71_9CHLO</name>
<dbReference type="AlphaFoldDB" id="A0AAE0GX71"/>
<proteinExistence type="predicted"/>
<dbReference type="Pfam" id="PF23733">
    <property type="entry name" value="GRXCR1-2_C"/>
    <property type="match status" value="1"/>
</dbReference>
<gene>
    <name evidence="3" type="ORF">CYMTET_6555</name>
</gene>
<dbReference type="PROSITE" id="PS51354">
    <property type="entry name" value="GLUTAREDOXIN_2"/>
    <property type="match status" value="1"/>
</dbReference>
<feature type="domain" description="Glutaredoxin" evidence="2">
    <location>
        <begin position="521"/>
        <end position="581"/>
    </location>
</feature>
<dbReference type="EMBL" id="LGRX02001604">
    <property type="protein sequence ID" value="KAK3285855.1"/>
    <property type="molecule type" value="Genomic_DNA"/>
</dbReference>
<feature type="compositionally biased region" description="Acidic residues" evidence="1">
    <location>
        <begin position="319"/>
        <end position="335"/>
    </location>
</feature>
<feature type="compositionally biased region" description="Acidic residues" evidence="1">
    <location>
        <begin position="365"/>
        <end position="377"/>
    </location>
</feature>
<reference evidence="3 4" key="1">
    <citation type="journal article" date="2015" name="Genome Biol. Evol.">
        <title>Comparative Genomics of a Bacterivorous Green Alga Reveals Evolutionary Causalities and Consequences of Phago-Mixotrophic Mode of Nutrition.</title>
        <authorList>
            <person name="Burns J.A."/>
            <person name="Paasch A."/>
            <person name="Narechania A."/>
            <person name="Kim E."/>
        </authorList>
    </citation>
    <scope>NUCLEOTIDE SEQUENCE [LARGE SCALE GENOMIC DNA]</scope>
    <source>
        <strain evidence="3 4">PLY_AMNH</strain>
    </source>
</reference>
<dbReference type="InterPro" id="IPR002109">
    <property type="entry name" value="Glutaredoxin"/>
</dbReference>
<dbReference type="Proteomes" id="UP001190700">
    <property type="component" value="Unassembled WGS sequence"/>
</dbReference>
<organism evidence="3 4">
    <name type="scientific">Cymbomonas tetramitiformis</name>
    <dbReference type="NCBI Taxonomy" id="36881"/>
    <lineage>
        <taxon>Eukaryota</taxon>
        <taxon>Viridiplantae</taxon>
        <taxon>Chlorophyta</taxon>
        <taxon>Pyramimonadophyceae</taxon>
        <taxon>Pyramimonadales</taxon>
        <taxon>Pyramimonadaceae</taxon>
        <taxon>Cymbomonas</taxon>
    </lineage>
</organism>
<protein>
    <recommendedName>
        <fullName evidence="2">Glutaredoxin domain-containing protein</fullName>
    </recommendedName>
</protein>
<feature type="compositionally biased region" description="Polar residues" evidence="1">
    <location>
        <begin position="19"/>
        <end position="29"/>
    </location>
</feature>
<evidence type="ECO:0000313" key="3">
    <source>
        <dbReference type="EMBL" id="KAK3285855.1"/>
    </source>
</evidence>
<sequence>MGQCCSAPSPTKDGDDFTFDSQFSTISEPDTTEKQGIAVTSPAKGGRNHGADSGSAEQLTVGNLESQDPGLQKGCSDEEPALNLSTEKPQHGSLPALQISVDRDAPADVSHVDIAVEGHALPAPGDAVDGHALPAPEDAVRAVGPGSPLKQVSVDETSDLAVDPAVSPDSDKPEEPEEVASPATPSPASPPGTPADAESVTKEEPTDEGRNEVLDAARNDEAAAENLSPSSSSVSFEEHEAVAVLDNAPESAAEDPSEGGATVKSADAQKSDSESEDKEASAVVLGSSDEGTAPESAELDAGVLDATEESDSVPKDSGEAEGQETTEEQATDEGADGIAEPSPSAEAPGDVSTVQDGIVTATEGDTAEVLEESEDSEIGATELTETQEEEVETAATAAEASEEPVQKVDPQLATEQEGQAQGGAEEEEEEDLKNISVLEGGRRKTVFMPSSPAVNAVGEVSEEEASPAEEDGPAERITGTWYGRAASGALNADGENEADEDEGSKQESLHKRGLPLIIYVTSVRAVRKTYEQCVTLRSIFLNFGVELDERDISMSVQYRQELKEHMGTPVPVPRVFFGDNYLGGYEDIMLMNETGDLKLKLEEGGYCLGRAATTSCDVCANVKFVICRLCKGSRKIVDEDGTLYRCPDCNENGLAKCPQCFPEAYEEDSEEEEEEEEEGA</sequence>